<evidence type="ECO:0008006" key="4">
    <source>
        <dbReference type="Google" id="ProtNLM"/>
    </source>
</evidence>
<keyword evidence="1" id="KW-0732">Signal</keyword>
<keyword evidence="3" id="KW-1185">Reference proteome</keyword>
<comment type="caution">
    <text evidence="2">The sequence shown here is derived from an EMBL/GenBank/DDBJ whole genome shotgun (WGS) entry which is preliminary data.</text>
</comment>
<protein>
    <recommendedName>
        <fullName evidence="4">Lipoprotein</fullName>
    </recommendedName>
</protein>
<name>A0ABT2WZ14_9RHOB</name>
<reference evidence="2 3" key="1">
    <citation type="submission" date="2022-10" db="EMBL/GenBank/DDBJ databases">
        <title>Defluviimonas sp. nov., isolated from ocean surface sediments.</title>
        <authorList>
            <person name="He W."/>
            <person name="Wang L."/>
            <person name="Zhang D.-F."/>
        </authorList>
    </citation>
    <scope>NUCLEOTIDE SEQUENCE [LARGE SCALE GENOMIC DNA]</scope>
    <source>
        <strain evidence="2 3">WL0024</strain>
    </source>
</reference>
<dbReference type="Proteomes" id="UP001209535">
    <property type="component" value="Unassembled WGS sequence"/>
</dbReference>
<dbReference type="EMBL" id="JAOVQO010000002">
    <property type="protein sequence ID" value="MCU9846927.1"/>
    <property type="molecule type" value="Genomic_DNA"/>
</dbReference>
<accession>A0ABT2WZ14</accession>
<evidence type="ECO:0000256" key="1">
    <source>
        <dbReference type="SAM" id="SignalP"/>
    </source>
</evidence>
<feature type="chain" id="PRO_5045956945" description="Lipoprotein" evidence="1">
    <location>
        <begin position="21"/>
        <end position="206"/>
    </location>
</feature>
<gene>
    <name evidence="2" type="ORF">OEZ60_02815</name>
</gene>
<organism evidence="2 3">
    <name type="scientific">Albidovulum salinarum</name>
    <dbReference type="NCBI Taxonomy" id="2984153"/>
    <lineage>
        <taxon>Bacteria</taxon>
        <taxon>Pseudomonadati</taxon>
        <taxon>Pseudomonadota</taxon>
        <taxon>Alphaproteobacteria</taxon>
        <taxon>Rhodobacterales</taxon>
        <taxon>Paracoccaceae</taxon>
        <taxon>Albidovulum</taxon>
    </lineage>
</organism>
<evidence type="ECO:0000313" key="3">
    <source>
        <dbReference type="Proteomes" id="UP001209535"/>
    </source>
</evidence>
<dbReference type="Pfam" id="PF20569">
    <property type="entry name" value="DUF6778"/>
    <property type="match status" value="1"/>
</dbReference>
<proteinExistence type="predicted"/>
<feature type="signal peptide" evidence="1">
    <location>
        <begin position="1"/>
        <end position="20"/>
    </location>
</feature>
<evidence type="ECO:0000313" key="2">
    <source>
        <dbReference type="EMBL" id="MCU9846927.1"/>
    </source>
</evidence>
<dbReference type="PROSITE" id="PS51257">
    <property type="entry name" value="PROKAR_LIPOPROTEIN"/>
    <property type="match status" value="1"/>
</dbReference>
<dbReference type="InterPro" id="IPR046705">
    <property type="entry name" value="DUF6778"/>
</dbReference>
<sequence length="206" mass="21489">MSFMRHLPAVAVALCAFALAGCGSTFRTNYSEPVPAATAATWRLADVAVSVPDSLKVSESKTLFPNADIVWREDPAGDRHAQVAKIVGDAARAGGAGLKGSRPVRLEVTVSRFHALTFEAETQLSTAGVHNIDFTIQAVDAASGEVLAGPEAVEAALPALSGQEMAAARARGETQKSQISAHLRRVFAGWLGIGPDPRGSFNRLGG</sequence>
<dbReference type="RefSeq" id="WP_263333011.1">
    <property type="nucleotide sequence ID" value="NZ_JAOVQO010000002.1"/>
</dbReference>